<keyword evidence="3 6" id="KW-0812">Transmembrane</keyword>
<gene>
    <name evidence="8" type="ORF">SAMN05216363_2117</name>
</gene>
<protein>
    <submittedName>
        <fullName evidence="8">Phosphoglycerol transferase MdoB</fullName>
    </submittedName>
</protein>
<dbReference type="SUPFAM" id="SSF53649">
    <property type="entry name" value="Alkaline phosphatase-like"/>
    <property type="match status" value="1"/>
</dbReference>
<sequence>MLPTLIERLRPFLLVYFFSFFILVLLRVVLLVIYPESFAELSWRQTLGALIHGLRFDSGLVTLAFSPILLALLLPFGSHWQRSWLYLGVMPVLAIILIGLASIGYFGEVGRHIGGEIAFLADDAYLLLDLALDSRLGLVLFGLVFAAAVLFCWCRVVSAYGGDGRSGSLLAKLLLSVLLIPVLVLAGRGWVVDGKPLNIVDAYALGGQAQANLALSGAFTALHSWRNLRGRGTFAGDQSGEELNSSGLGANPHLQQCGKHPLQGKNIVFVLLESWSHQYIDALAGNAYGATPNMDRLIQDSLVFDHHYAAAQRSIQGIQAILTGVPVLPGQPRLSEGLELVDMPRIGNLAAEEGYNSVMVQSSTRRSFRMDAVAASLGIGQYFGQEDLPLLREYPQPTPRFGWDYEALMFFHKQLEIQAVDKKPFFGFVFTGTTHEPFADPGEWFHIRPHDPGGEDGFLNTLKYADWALGEFMASARQSDWFDETIFIFTSDHVLRAEGQDLRSNYHVPLVIYAPGLVAPGRNEGITSQYDLLPTLLHLMGVKSPFVALGRSVFSSEHPGQAWITQGEMVGLIDAEGWLLHSLKNRVDSWHIRNSAKDIQKMESRLLRVVKESQERLSLNRWMQQ</sequence>
<dbReference type="Pfam" id="PF00884">
    <property type="entry name" value="Sulfatase"/>
    <property type="match status" value="1"/>
</dbReference>
<reference evidence="9" key="1">
    <citation type="submission" date="2016-10" db="EMBL/GenBank/DDBJ databases">
        <authorList>
            <person name="Varghese N."/>
            <person name="Submissions S."/>
        </authorList>
    </citation>
    <scope>NUCLEOTIDE SEQUENCE [LARGE SCALE GENOMIC DNA]</scope>
    <source>
        <strain evidence="9">KCTC 32246</strain>
    </source>
</reference>
<feature type="transmembrane region" description="Helical" evidence="6">
    <location>
        <begin position="54"/>
        <end position="77"/>
    </location>
</feature>
<evidence type="ECO:0000256" key="6">
    <source>
        <dbReference type="SAM" id="Phobius"/>
    </source>
</evidence>
<dbReference type="GO" id="GO:0005886">
    <property type="term" value="C:plasma membrane"/>
    <property type="evidence" value="ECO:0007669"/>
    <property type="project" value="UniProtKB-SubCell"/>
</dbReference>
<dbReference type="EMBL" id="LT629797">
    <property type="protein sequence ID" value="SDU83800.1"/>
    <property type="molecule type" value="Genomic_DNA"/>
</dbReference>
<dbReference type="PANTHER" id="PTHR47371:SF3">
    <property type="entry name" value="PHOSPHOGLYCEROL TRANSFERASE I"/>
    <property type="match status" value="1"/>
</dbReference>
<keyword evidence="5 6" id="KW-0472">Membrane</keyword>
<keyword evidence="9" id="KW-1185">Reference proteome</keyword>
<dbReference type="Proteomes" id="UP000198675">
    <property type="component" value="Chromosome I"/>
</dbReference>
<evidence type="ECO:0000256" key="1">
    <source>
        <dbReference type="ARBA" id="ARBA00004651"/>
    </source>
</evidence>
<dbReference type="PANTHER" id="PTHR47371">
    <property type="entry name" value="LIPOTEICHOIC ACID SYNTHASE"/>
    <property type="match status" value="1"/>
</dbReference>
<evidence type="ECO:0000259" key="7">
    <source>
        <dbReference type="Pfam" id="PF00884"/>
    </source>
</evidence>
<feature type="transmembrane region" description="Helical" evidence="6">
    <location>
        <begin position="136"/>
        <end position="157"/>
    </location>
</feature>
<evidence type="ECO:0000256" key="3">
    <source>
        <dbReference type="ARBA" id="ARBA00022692"/>
    </source>
</evidence>
<keyword evidence="8" id="KW-0808">Transferase</keyword>
<feature type="domain" description="Sulfatase N-terminal" evidence="7">
    <location>
        <begin position="265"/>
        <end position="542"/>
    </location>
</feature>
<dbReference type="AlphaFoldDB" id="A0A1H2LS12"/>
<comment type="subcellular location">
    <subcellularLocation>
        <location evidence="1">Cell membrane</location>
        <topology evidence="1">Multi-pass membrane protein</topology>
    </subcellularLocation>
</comment>
<dbReference type="GO" id="GO:0016740">
    <property type="term" value="F:transferase activity"/>
    <property type="evidence" value="ECO:0007669"/>
    <property type="project" value="UniProtKB-KW"/>
</dbReference>
<evidence type="ECO:0000313" key="9">
    <source>
        <dbReference type="Proteomes" id="UP000198675"/>
    </source>
</evidence>
<dbReference type="InterPro" id="IPR050448">
    <property type="entry name" value="OpgB/LTA_synthase_biosynth"/>
</dbReference>
<dbReference type="Gene3D" id="3.40.720.10">
    <property type="entry name" value="Alkaline Phosphatase, subunit A"/>
    <property type="match status" value="1"/>
</dbReference>
<accession>A0A1H2LS12</accession>
<evidence type="ECO:0000256" key="2">
    <source>
        <dbReference type="ARBA" id="ARBA00022475"/>
    </source>
</evidence>
<proteinExistence type="predicted"/>
<feature type="transmembrane region" description="Helical" evidence="6">
    <location>
        <begin position="84"/>
        <end position="106"/>
    </location>
</feature>
<evidence type="ECO:0000256" key="5">
    <source>
        <dbReference type="ARBA" id="ARBA00023136"/>
    </source>
</evidence>
<feature type="transmembrane region" description="Helical" evidence="6">
    <location>
        <begin position="12"/>
        <end position="34"/>
    </location>
</feature>
<dbReference type="RefSeq" id="WP_017679295.1">
    <property type="nucleotide sequence ID" value="NZ_LT629797.1"/>
</dbReference>
<keyword evidence="2" id="KW-1003">Cell membrane</keyword>
<name>A0A1H2LS12_9PSED</name>
<organism evidence="8 9">
    <name type="scientific">Pseudomonas sihuiensis</name>
    <dbReference type="NCBI Taxonomy" id="1274359"/>
    <lineage>
        <taxon>Bacteria</taxon>
        <taxon>Pseudomonadati</taxon>
        <taxon>Pseudomonadota</taxon>
        <taxon>Gammaproteobacteria</taxon>
        <taxon>Pseudomonadales</taxon>
        <taxon>Pseudomonadaceae</taxon>
        <taxon>Pseudomonas</taxon>
    </lineage>
</organism>
<feature type="transmembrane region" description="Helical" evidence="6">
    <location>
        <begin position="169"/>
        <end position="191"/>
    </location>
</feature>
<keyword evidence="4 6" id="KW-1133">Transmembrane helix</keyword>
<evidence type="ECO:0000256" key="4">
    <source>
        <dbReference type="ARBA" id="ARBA00022989"/>
    </source>
</evidence>
<dbReference type="CDD" id="cd16015">
    <property type="entry name" value="LTA_synthase"/>
    <property type="match status" value="1"/>
</dbReference>
<dbReference type="InterPro" id="IPR017850">
    <property type="entry name" value="Alkaline_phosphatase_core_sf"/>
</dbReference>
<evidence type="ECO:0000313" key="8">
    <source>
        <dbReference type="EMBL" id="SDU83800.1"/>
    </source>
</evidence>
<dbReference type="InterPro" id="IPR000917">
    <property type="entry name" value="Sulfatase_N"/>
</dbReference>